<dbReference type="GO" id="GO:0035082">
    <property type="term" value="P:axoneme assembly"/>
    <property type="evidence" value="ECO:0007669"/>
    <property type="project" value="InterPro"/>
</dbReference>
<dbReference type="PANTHER" id="PTHR16275">
    <property type="entry name" value="COILED-COIL DOMAIN-CONTAINING PROTEIN 40"/>
    <property type="match status" value="1"/>
</dbReference>
<dbReference type="eggNOG" id="ENOG502QQ91">
    <property type="taxonomic scope" value="Eukaryota"/>
</dbReference>
<feature type="region of interest" description="Disordered" evidence="2">
    <location>
        <begin position="1"/>
        <end position="50"/>
    </location>
</feature>
<dbReference type="InParanoid" id="T0SB49"/>
<dbReference type="AlphaFoldDB" id="T0SB49"/>
<proteinExistence type="predicted"/>
<feature type="coiled-coil region" evidence="1">
    <location>
        <begin position="761"/>
        <end position="823"/>
    </location>
</feature>
<feature type="coiled-coil region" evidence="1">
    <location>
        <begin position="72"/>
        <end position="99"/>
    </location>
</feature>
<keyword evidence="1" id="KW-0175">Coiled coil</keyword>
<dbReference type="InterPro" id="IPR037386">
    <property type="entry name" value="CCDC40"/>
</dbReference>
<sequence>MASAPTSTEPWAATETGMDDDLGRGSDSDNDDDDDDDDDDPANDEQTIVDIGKHQRMQRIQKVLFDQLVGNDERITLELREKEEELRRAKAKREDLGVELYGVQQQLAQLQISLEGSHNKLNEQHDARFRAEDGLDDVKDAFTKKKLVVEKSQSQMKKAQTELDALNATLRQVEAYNQEMKSEIARNQRAAHKAEETVSTLEKEKKKQDLFIDKLTEEVKFLKEQTTLFASQLKTQKQETIAAEDTLKEAAKQMEATAFEKKQLMQQWKSSLIGMSQRDQALMATQAAISTVVEQDLALASEIRGYKSSIEKAQTVHETLTGTMDRFDSENKFVEEQLGTLQQDMAKLSERHEMLTKSNKQTQSQVEKVVADGKKLDAETTSAAQTLETVQKERHALEDAIQAQKNTQTTMNKAANNLVKEAQKIQTLIHEKEILYANIKNEMARVNVDILNVQAHSAQLKEEQEKNVTELKAKDLAVEKTELEIRQRNDEIEKKMLRLDRLNKKYEQLVSNMEDENTGPLEATIKNIKKETAQRKKENVELQRDWLQIQTSLVNLTAESEDIREKNQELKSKTSILEQKQLRLVGECSHLQSEVKELRAGITSMHIDTVKLNELIAKNKDKQELLQNVNFSLEIEFKRELKELEAESIAMEAQAQTIKSEKQVLLDQIIEVERQIMLWEKKIQIEKETQAALDPEVGQAEARNMEKEIHRMRLRLEALERDQERMVLDMERAIHKRDAIAMRGRGKKDSDVTQASLLTKVATLQNKCRKATKETSALERAIKQRSIQSEDVTFQMDKISRDLKQQEERAATLQRSINQALYDKQRFIDNEGRKQRLLKRWEHIAQGKGFDPANEAKSIAEREKATEDTRKIRELIQALQDQNPHLKEVLTRVAMLAEPV</sequence>
<dbReference type="STRING" id="1156394.T0SB49"/>
<protein>
    <recommendedName>
        <fullName evidence="5">Coiled-coil domain-containing protein 40</fullName>
    </recommendedName>
</protein>
<keyword evidence="4" id="KW-1185">Reference proteome</keyword>
<dbReference type="PANTHER" id="PTHR16275:SF8">
    <property type="entry name" value="COILED-COIL DOMAIN-CONTAINING PROTEIN 40"/>
    <property type="match status" value="1"/>
</dbReference>
<dbReference type="GO" id="GO:0005737">
    <property type="term" value="C:cytoplasm"/>
    <property type="evidence" value="ECO:0007669"/>
    <property type="project" value="TreeGrafter"/>
</dbReference>
<feature type="coiled-coil region" evidence="1">
    <location>
        <begin position="149"/>
        <end position="204"/>
    </location>
</feature>
<dbReference type="EMBL" id="JH767132">
    <property type="protein sequence ID" value="EQC42613.1"/>
    <property type="molecule type" value="Genomic_DNA"/>
</dbReference>
<dbReference type="OMA" id="RMQRIQK"/>
<feature type="compositionally biased region" description="Acidic residues" evidence="2">
    <location>
        <begin position="28"/>
        <end position="43"/>
    </location>
</feature>
<dbReference type="Proteomes" id="UP000030762">
    <property type="component" value="Unassembled WGS sequence"/>
</dbReference>
<organism evidence="3 4">
    <name type="scientific">Saprolegnia diclina (strain VS20)</name>
    <dbReference type="NCBI Taxonomy" id="1156394"/>
    <lineage>
        <taxon>Eukaryota</taxon>
        <taxon>Sar</taxon>
        <taxon>Stramenopiles</taxon>
        <taxon>Oomycota</taxon>
        <taxon>Saprolegniomycetes</taxon>
        <taxon>Saprolegniales</taxon>
        <taxon>Saprolegniaceae</taxon>
        <taxon>Saprolegnia</taxon>
    </lineage>
</organism>
<dbReference type="RefSeq" id="XP_008604036.1">
    <property type="nucleotide sequence ID" value="XM_008605814.1"/>
</dbReference>
<feature type="coiled-coil region" evidence="1">
    <location>
        <begin position="324"/>
        <end position="407"/>
    </location>
</feature>
<gene>
    <name evidence="3" type="ORF">SDRG_00342</name>
</gene>
<feature type="coiled-coil region" evidence="1">
    <location>
        <begin position="634"/>
        <end position="675"/>
    </location>
</feature>
<evidence type="ECO:0000256" key="2">
    <source>
        <dbReference type="SAM" id="MobiDB-lite"/>
    </source>
</evidence>
<accession>T0SB49</accession>
<dbReference type="VEuPathDB" id="FungiDB:SDRG_00342"/>
<evidence type="ECO:0000313" key="3">
    <source>
        <dbReference type="EMBL" id="EQC42613.1"/>
    </source>
</evidence>
<feature type="coiled-coil region" evidence="1">
    <location>
        <begin position="478"/>
        <end position="580"/>
    </location>
</feature>
<dbReference type="OrthoDB" id="188741at2759"/>
<evidence type="ECO:0008006" key="5">
    <source>
        <dbReference type="Google" id="ProtNLM"/>
    </source>
</evidence>
<dbReference type="Pfam" id="PF08647">
    <property type="entry name" value="BRE1"/>
    <property type="match status" value="1"/>
</dbReference>
<evidence type="ECO:0000256" key="1">
    <source>
        <dbReference type="SAM" id="Coils"/>
    </source>
</evidence>
<reference evidence="3 4" key="1">
    <citation type="submission" date="2012-04" db="EMBL/GenBank/DDBJ databases">
        <title>The Genome Sequence of Saprolegnia declina VS20.</title>
        <authorList>
            <consortium name="The Broad Institute Genome Sequencing Platform"/>
            <person name="Russ C."/>
            <person name="Nusbaum C."/>
            <person name="Tyler B."/>
            <person name="van West P."/>
            <person name="Dieguez-Uribeondo J."/>
            <person name="de Bruijn I."/>
            <person name="Tripathy S."/>
            <person name="Jiang R."/>
            <person name="Young S.K."/>
            <person name="Zeng Q."/>
            <person name="Gargeya S."/>
            <person name="Fitzgerald M."/>
            <person name="Haas B."/>
            <person name="Abouelleil A."/>
            <person name="Alvarado L."/>
            <person name="Arachchi H.M."/>
            <person name="Berlin A."/>
            <person name="Chapman S.B."/>
            <person name="Goldberg J."/>
            <person name="Griggs A."/>
            <person name="Gujja S."/>
            <person name="Hansen M."/>
            <person name="Howarth C."/>
            <person name="Imamovic A."/>
            <person name="Larimer J."/>
            <person name="McCowen C."/>
            <person name="Montmayeur A."/>
            <person name="Murphy C."/>
            <person name="Neiman D."/>
            <person name="Pearson M."/>
            <person name="Priest M."/>
            <person name="Roberts A."/>
            <person name="Saif S."/>
            <person name="Shea T."/>
            <person name="Sisk P."/>
            <person name="Sykes S."/>
            <person name="Wortman J."/>
            <person name="Nusbaum C."/>
            <person name="Birren B."/>
        </authorList>
    </citation>
    <scope>NUCLEOTIDE SEQUENCE [LARGE SCALE GENOMIC DNA]</scope>
    <source>
        <strain evidence="3 4">VS20</strain>
    </source>
</reference>
<feature type="coiled-coil region" evidence="1">
    <location>
        <begin position="233"/>
        <end position="267"/>
    </location>
</feature>
<name>T0SB49_SAPDV</name>
<dbReference type="GeneID" id="19941069"/>
<evidence type="ECO:0000313" key="4">
    <source>
        <dbReference type="Proteomes" id="UP000030762"/>
    </source>
</evidence>
<feature type="coiled-coil region" evidence="1">
    <location>
        <begin position="702"/>
        <end position="736"/>
    </location>
</feature>